<dbReference type="GO" id="GO:0000156">
    <property type="term" value="F:phosphorelay response regulator activity"/>
    <property type="evidence" value="ECO:0007669"/>
    <property type="project" value="InterPro"/>
</dbReference>
<evidence type="ECO:0000313" key="6">
    <source>
        <dbReference type="EMBL" id="GAX00461.1"/>
    </source>
</evidence>
<dbReference type="Gene3D" id="2.40.50.1020">
    <property type="entry name" value="LytTr DNA-binding domain"/>
    <property type="match status" value="1"/>
</dbReference>
<evidence type="ECO:0000256" key="2">
    <source>
        <dbReference type="ARBA" id="ARBA00023015"/>
    </source>
</evidence>
<keyword evidence="4" id="KW-0804">Transcription</keyword>
<feature type="domain" description="HTH LytTR-type" evidence="5">
    <location>
        <begin position="43"/>
        <end position="147"/>
    </location>
</feature>
<evidence type="ECO:0000259" key="5">
    <source>
        <dbReference type="PROSITE" id="PS50930"/>
    </source>
</evidence>
<evidence type="ECO:0000256" key="3">
    <source>
        <dbReference type="ARBA" id="ARBA00023125"/>
    </source>
</evidence>
<dbReference type="AlphaFoldDB" id="A0A1Z5IGA9"/>
<gene>
    <name evidence="6" type="ORF">IWT126_00476</name>
</gene>
<dbReference type="OrthoDB" id="2295854at2"/>
<protein>
    <recommendedName>
        <fullName evidence="5">HTH LytTR-type domain-containing protein</fullName>
    </recommendedName>
</protein>
<dbReference type="EMBL" id="BCMG01000002">
    <property type="protein sequence ID" value="GAX00461.1"/>
    <property type="molecule type" value="Genomic_DNA"/>
</dbReference>
<name>A0A1Z5IGA9_9LACO</name>
<dbReference type="InterPro" id="IPR046947">
    <property type="entry name" value="LytR-like"/>
</dbReference>
<sequence>MDVIFNLAEKFVKPFISINAQKENRELVQLSVEIDQLVNNMTIIGYQNERQIVVPFYQIIRFYTQDKHVVCETVAGTYQVRQRMYELREQLSESTFIAVSNAEIVNKTAIKSFSLTNSGSYQIHLTTGATTYTSRRYVHHIKETFLK</sequence>
<dbReference type="Proteomes" id="UP000198402">
    <property type="component" value="Unassembled WGS sequence"/>
</dbReference>
<dbReference type="InterPro" id="IPR007492">
    <property type="entry name" value="LytTR_DNA-bd_dom"/>
</dbReference>
<dbReference type="RefSeq" id="WP_054656057.1">
    <property type="nucleotide sequence ID" value="NZ_BBFL01000015.1"/>
</dbReference>
<reference evidence="6 7" key="1">
    <citation type="submission" date="2015-11" db="EMBL/GenBank/DDBJ databases">
        <title>Draft genome sequences of new species of the genus Lactobacillus isolated from orchardgrass silage.</title>
        <authorList>
            <person name="Tohno M."/>
            <person name="Tanizawa Y."/>
            <person name="Arita M."/>
        </authorList>
    </citation>
    <scope>NUCLEOTIDE SEQUENCE [LARGE SCALE GENOMIC DNA]</scope>
    <source>
        <strain evidence="6 7">IWT126</strain>
    </source>
</reference>
<dbReference type="GO" id="GO:0003677">
    <property type="term" value="F:DNA binding"/>
    <property type="evidence" value="ECO:0007669"/>
    <property type="project" value="UniProtKB-KW"/>
</dbReference>
<accession>A0A1Z5IGA9</accession>
<organism evidence="6 7">
    <name type="scientific">Secundilactobacillus silagei JCM 19001</name>
    <dbReference type="NCBI Taxonomy" id="1302250"/>
    <lineage>
        <taxon>Bacteria</taxon>
        <taxon>Bacillati</taxon>
        <taxon>Bacillota</taxon>
        <taxon>Bacilli</taxon>
        <taxon>Lactobacillales</taxon>
        <taxon>Lactobacillaceae</taxon>
        <taxon>Secundilactobacillus</taxon>
    </lineage>
</organism>
<keyword evidence="2" id="KW-0805">Transcription regulation</keyword>
<dbReference type="PANTHER" id="PTHR37299:SF2">
    <property type="entry name" value="HTH LYTTR-TYPE DOMAIN-CONTAINING PROTEIN"/>
    <property type="match status" value="1"/>
</dbReference>
<dbReference type="SMART" id="SM00850">
    <property type="entry name" value="LytTR"/>
    <property type="match status" value="1"/>
</dbReference>
<proteinExistence type="predicted"/>
<dbReference type="PANTHER" id="PTHR37299">
    <property type="entry name" value="TRANSCRIPTIONAL REGULATOR-RELATED"/>
    <property type="match status" value="1"/>
</dbReference>
<keyword evidence="3" id="KW-0238">DNA-binding</keyword>
<comment type="caution">
    <text evidence="6">The sequence shown here is derived from an EMBL/GenBank/DDBJ whole genome shotgun (WGS) entry which is preliminary data.</text>
</comment>
<dbReference type="Pfam" id="PF04397">
    <property type="entry name" value="LytTR"/>
    <property type="match status" value="1"/>
</dbReference>
<evidence type="ECO:0000256" key="1">
    <source>
        <dbReference type="ARBA" id="ARBA00022490"/>
    </source>
</evidence>
<keyword evidence="1" id="KW-0963">Cytoplasm</keyword>
<dbReference type="PROSITE" id="PS50930">
    <property type="entry name" value="HTH_LYTTR"/>
    <property type="match status" value="1"/>
</dbReference>
<dbReference type="STRING" id="1302250.GCA_001313225_02938"/>
<evidence type="ECO:0000313" key="7">
    <source>
        <dbReference type="Proteomes" id="UP000198402"/>
    </source>
</evidence>
<keyword evidence="7" id="KW-1185">Reference proteome</keyword>
<evidence type="ECO:0000256" key="4">
    <source>
        <dbReference type="ARBA" id="ARBA00023163"/>
    </source>
</evidence>